<dbReference type="InterPro" id="IPR011063">
    <property type="entry name" value="TilS/TtcA_N"/>
</dbReference>
<dbReference type="EC" id="6.3.4.19" evidence="8"/>
<sequence length="439" mass="49813">MMKPCISTPLTSLSPLRFNIEWVDSLFAGTDRVWVGFSGGVDSHVLLHALANHLSVEQKRKLAALHVHHGLSVNADDWLTHCEAICDKLDVPFIAERVQLEAQASLEDAARNARYSAFQKVMGERDVILLAHHAGDQVETVLFRLLRGTGGKGLAGIPQERSLGDGHARLVRPLLTASKNDIEDYARQHQLKWIYDESNSDEHFTRNFLRRSVVPVLKKRFPTMEHSIASATQRLSIDYAMLSLFAQQQLSAWCNDFGGLVLSNIADKPLEERLFWWRHFLQGKDISLPHAQLESVDLMFTGAEDKQPVFEFSHGRIMRHQNIVYLLPPDEAVKLPALVSGEILRRPFDEICVSGSEACLLKARPQGESLIMPNGKTRKLKKWLNDEAIPNWWREHIPYLYLGDTLVAIGDLWQHPNYSYLIIKWQPSSKLPLLRANCS</sequence>
<reference evidence="10 11" key="1">
    <citation type="submission" date="2018-06" db="EMBL/GenBank/DDBJ databases">
        <title>Genomic Encyclopedia of Type Strains, Phase III (KMG-III): the genomes of soil and plant-associated and newly described type strains.</title>
        <authorList>
            <person name="Whitman W."/>
        </authorList>
    </citation>
    <scope>NUCLEOTIDE SEQUENCE [LARGE SCALE GENOMIC DNA]</scope>
    <source>
        <strain evidence="10 11">CECT 7377</strain>
    </source>
</reference>
<comment type="domain">
    <text evidence="8">The N-terminal region contains the highly conserved SGGXDS motif, predicted to be a P-loop motif involved in ATP binding.</text>
</comment>
<evidence type="ECO:0000313" key="11">
    <source>
        <dbReference type="Proteomes" id="UP000252792"/>
    </source>
</evidence>
<gene>
    <name evidence="8" type="primary">tilS</name>
    <name evidence="10" type="ORF">DFP80_109202</name>
</gene>
<dbReference type="GO" id="GO:0005737">
    <property type="term" value="C:cytoplasm"/>
    <property type="evidence" value="ECO:0007669"/>
    <property type="project" value="UniProtKB-SubCell"/>
</dbReference>
<keyword evidence="6 8" id="KW-0067">ATP-binding</keyword>
<keyword evidence="3 8" id="KW-0436">Ligase</keyword>
<dbReference type="GO" id="GO:0006400">
    <property type="term" value="P:tRNA modification"/>
    <property type="evidence" value="ECO:0007669"/>
    <property type="project" value="UniProtKB-UniRule"/>
</dbReference>
<protein>
    <recommendedName>
        <fullName evidence="8">tRNA(Ile)-lysidine synthase</fullName>
        <ecNumber evidence="8">6.3.4.19</ecNumber>
    </recommendedName>
    <alternativeName>
        <fullName evidence="8">tRNA(Ile)-2-lysyl-cytidine synthase</fullName>
    </alternativeName>
    <alternativeName>
        <fullName evidence="8">tRNA(Ile)-lysidine synthetase</fullName>
    </alternativeName>
</protein>
<dbReference type="NCBIfam" id="TIGR02433">
    <property type="entry name" value="lysidine_TilS_C"/>
    <property type="match status" value="1"/>
</dbReference>
<dbReference type="AlphaFoldDB" id="A0A366J4Q9"/>
<dbReference type="InterPro" id="IPR012796">
    <property type="entry name" value="Lysidine-tRNA-synth_C"/>
</dbReference>
<evidence type="ECO:0000256" key="6">
    <source>
        <dbReference type="ARBA" id="ARBA00022840"/>
    </source>
</evidence>
<name>A0A366J4Q9_9GAMM</name>
<evidence type="ECO:0000256" key="2">
    <source>
        <dbReference type="ARBA" id="ARBA00022490"/>
    </source>
</evidence>
<comment type="similarity">
    <text evidence="8">Belongs to the tRNA(Ile)-lysidine synthase family.</text>
</comment>
<keyword evidence="2 8" id="KW-0963">Cytoplasm</keyword>
<dbReference type="Pfam" id="PF11734">
    <property type="entry name" value="TilS_C"/>
    <property type="match status" value="1"/>
</dbReference>
<dbReference type="PANTHER" id="PTHR43033">
    <property type="entry name" value="TRNA(ILE)-LYSIDINE SYNTHASE-RELATED"/>
    <property type="match status" value="1"/>
</dbReference>
<feature type="binding site" evidence="8">
    <location>
        <begin position="38"/>
        <end position="43"/>
    </location>
    <ligand>
        <name>ATP</name>
        <dbReference type="ChEBI" id="CHEBI:30616"/>
    </ligand>
</feature>
<dbReference type="HAMAP" id="MF_01161">
    <property type="entry name" value="tRNA_Ile_lys_synt"/>
    <property type="match status" value="1"/>
</dbReference>
<dbReference type="SUPFAM" id="SSF56037">
    <property type="entry name" value="PheT/TilS domain"/>
    <property type="match status" value="1"/>
</dbReference>
<comment type="catalytic activity">
    <reaction evidence="7 8">
        <text>cytidine(34) in tRNA(Ile2) + L-lysine + ATP = lysidine(34) in tRNA(Ile2) + AMP + diphosphate + H(+)</text>
        <dbReference type="Rhea" id="RHEA:43744"/>
        <dbReference type="Rhea" id="RHEA-COMP:10625"/>
        <dbReference type="Rhea" id="RHEA-COMP:10670"/>
        <dbReference type="ChEBI" id="CHEBI:15378"/>
        <dbReference type="ChEBI" id="CHEBI:30616"/>
        <dbReference type="ChEBI" id="CHEBI:32551"/>
        <dbReference type="ChEBI" id="CHEBI:33019"/>
        <dbReference type="ChEBI" id="CHEBI:82748"/>
        <dbReference type="ChEBI" id="CHEBI:83665"/>
        <dbReference type="ChEBI" id="CHEBI:456215"/>
        <dbReference type="EC" id="6.3.4.19"/>
    </reaction>
</comment>
<evidence type="ECO:0000256" key="4">
    <source>
        <dbReference type="ARBA" id="ARBA00022694"/>
    </source>
</evidence>
<keyword evidence="5 8" id="KW-0547">Nucleotide-binding</keyword>
<dbReference type="EMBL" id="QNSE01000009">
    <property type="protein sequence ID" value="RBP81902.1"/>
    <property type="molecule type" value="Genomic_DNA"/>
</dbReference>
<proteinExistence type="inferred from homology"/>
<dbReference type="Gene3D" id="3.40.50.620">
    <property type="entry name" value="HUPs"/>
    <property type="match status" value="1"/>
</dbReference>
<evidence type="ECO:0000256" key="8">
    <source>
        <dbReference type="HAMAP-Rule" id="MF_01161"/>
    </source>
</evidence>
<comment type="function">
    <text evidence="8">Ligates lysine onto the cytidine present at position 34 of the AUA codon-specific tRNA(Ile) that contains the anticodon CAU, in an ATP-dependent manner. Cytidine is converted to lysidine, thus changing the amino acid specificity of the tRNA from methionine to isoleucine.</text>
</comment>
<feature type="domain" description="Lysidine-tRNA(Ile) synthetase C-terminal" evidence="9">
    <location>
        <begin position="359"/>
        <end position="425"/>
    </location>
</feature>
<dbReference type="Proteomes" id="UP000252792">
    <property type="component" value="Unassembled WGS sequence"/>
</dbReference>
<evidence type="ECO:0000259" key="9">
    <source>
        <dbReference type="SMART" id="SM00977"/>
    </source>
</evidence>
<evidence type="ECO:0000256" key="3">
    <source>
        <dbReference type="ARBA" id="ARBA00022598"/>
    </source>
</evidence>
<evidence type="ECO:0000313" key="10">
    <source>
        <dbReference type="EMBL" id="RBP81902.1"/>
    </source>
</evidence>
<dbReference type="InterPro" id="IPR012094">
    <property type="entry name" value="tRNA_Ile_lys_synt"/>
</dbReference>
<dbReference type="NCBIfam" id="TIGR02432">
    <property type="entry name" value="lysidine_TilS_N"/>
    <property type="match status" value="1"/>
</dbReference>
<comment type="caution">
    <text evidence="10">The sequence shown here is derived from an EMBL/GenBank/DDBJ whole genome shotgun (WGS) entry which is preliminary data.</text>
</comment>
<evidence type="ECO:0000256" key="7">
    <source>
        <dbReference type="ARBA" id="ARBA00048539"/>
    </source>
</evidence>
<dbReference type="InterPro" id="IPR012795">
    <property type="entry name" value="tRNA_Ile_lys_synt_N"/>
</dbReference>
<accession>A0A366J4Q9</accession>
<dbReference type="InterPro" id="IPR014729">
    <property type="entry name" value="Rossmann-like_a/b/a_fold"/>
</dbReference>
<dbReference type="GO" id="GO:0005524">
    <property type="term" value="F:ATP binding"/>
    <property type="evidence" value="ECO:0007669"/>
    <property type="project" value="UniProtKB-UniRule"/>
</dbReference>
<organism evidence="10 11">
    <name type="scientific">Marinomonas rhizomae</name>
    <dbReference type="NCBI Taxonomy" id="491948"/>
    <lineage>
        <taxon>Bacteria</taxon>
        <taxon>Pseudomonadati</taxon>
        <taxon>Pseudomonadota</taxon>
        <taxon>Gammaproteobacteria</taxon>
        <taxon>Oceanospirillales</taxon>
        <taxon>Oceanospirillaceae</taxon>
        <taxon>Marinomonas</taxon>
    </lineage>
</organism>
<dbReference type="Pfam" id="PF01171">
    <property type="entry name" value="ATP_bind_3"/>
    <property type="match status" value="1"/>
</dbReference>
<dbReference type="PANTHER" id="PTHR43033:SF1">
    <property type="entry name" value="TRNA(ILE)-LYSIDINE SYNTHASE-RELATED"/>
    <property type="match status" value="1"/>
</dbReference>
<dbReference type="SUPFAM" id="SSF82829">
    <property type="entry name" value="MesJ substrate recognition domain-like"/>
    <property type="match status" value="1"/>
</dbReference>
<keyword evidence="11" id="KW-1185">Reference proteome</keyword>
<dbReference type="SUPFAM" id="SSF52402">
    <property type="entry name" value="Adenine nucleotide alpha hydrolases-like"/>
    <property type="match status" value="1"/>
</dbReference>
<dbReference type="CDD" id="cd01992">
    <property type="entry name" value="TilS_N"/>
    <property type="match status" value="1"/>
</dbReference>
<dbReference type="GO" id="GO:0032267">
    <property type="term" value="F:tRNA(Ile)-lysidine synthase activity"/>
    <property type="evidence" value="ECO:0007669"/>
    <property type="project" value="UniProtKB-EC"/>
</dbReference>
<comment type="subcellular location">
    <subcellularLocation>
        <location evidence="1 8">Cytoplasm</location>
    </subcellularLocation>
</comment>
<keyword evidence="4 8" id="KW-0819">tRNA processing</keyword>
<dbReference type="OrthoDB" id="9807403at2"/>
<evidence type="ECO:0000256" key="1">
    <source>
        <dbReference type="ARBA" id="ARBA00004496"/>
    </source>
</evidence>
<dbReference type="SMART" id="SM00977">
    <property type="entry name" value="TilS_C"/>
    <property type="match status" value="1"/>
</dbReference>
<evidence type="ECO:0000256" key="5">
    <source>
        <dbReference type="ARBA" id="ARBA00022741"/>
    </source>
</evidence>